<gene>
    <name evidence="1" type="ORF">PAHAL_9G373000</name>
</gene>
<dbReference type="Gramene" id="PVH32327">
    <property type="protein sequence ID" value="PVH32327"/>
    <property type="gene ID" value="PAHAL_9G373000"/>
</dbReference>
<proteinExistence type="predicted"/>
<sequence length="194" mass="21678">MISMPDNPEDVKDVIQKVIRSLLKMDKGPADQPSDVPVIIGYGKLASQTTSGIAALHFKNLNMMKLLKAFLAARVIYGVHQLEHDLEPDRREHTHELECDVNSVVFVQRTKCCIFCFYSACIGNDLHVQSASRAGTLATSIPMTSRSSYNPFMPKDPVAMSYSRHHLQNVHGIHTSHGLVHLHAIYLNLMKTTN</sequence>
<evidence type="ECO:0000313" key="1">
    <source>
        <dbReference type="EMBL" id="PVH32327.1"/>
    </source>
</evidence>
<name>A0A2T8I3S4_9POAL</name>
<reference evidence="1" key="1">
    <citation type="submission" date="2018-04" db="EMBL/GenBank/DDBJ databases">
        <title>WGS assembly of Panicum hallii.</title>
        <authorList>
            <person name="Lovell J."/>
            <person name="Jenkins J."/>
            <person name="Lowry D."/>
            <person name="Mamidi S."/>
            <person name="Sreedasyam A."/>
            <person name="Weng X."/>
            <person name="Barry K."/>
            <person name="Bonette J."/>
            <person name="Campitelli B."/>
            <person name="Daum C."/>
            <person name="Gordon S."/>
            <person name="Gould B."/>
            <person name="Lipzen A."/>
            <person name="Macqueen A."/>
            <person name="Palacio-Mejia J."/>
            <person name="Plott C."/>
            <person name="Shakirov E."/>
            <person name="Shu S."/>
            <person name="Yoshinaga Y."/>
            <person name="Zane M."/>
            <person name="Rokhsar D."/>
            <person name="Grimwood J."/>
            <person name="Schmutz J."/>
            <person name="Juenger T."/>
        </authorList>
    </citation>
    <scope>NUCLEOTIDE SEQUENCE [LARGE SCALE GENOMIC DNA]</scope>
    <source>
        <strain evidence="1">FIL2</strain>
    </source>
</reference>
<accession>A0A2T8I3S4</accession>
<dbReference type="AlphaFoldDB" id="A0A2T8I3S4"/>
<protein>
    <submittedName>
        <fullName evidence="1">Uncharacterized protein</fullName>
    </submittedName>
</protein>
<dbReference type="EMBL" id="CM008054">
    <property type="protein sequence ID" value="PVH32327.1"/>
    <property type="molecule type" value="Genomic_DNA"/>
</dbReference>
<organism evidence="1">
    <name type="scientific">Panicum hallii</name>
    <dbReference type="NCBI Taxonomy" id="206008"/>
    <lineage>
        <taxon>Eukaryota</taxon>
        <taxon>Viridiplantae</taxon>
        <taxon>Streptophyta</taxon>
        <taxon>Embryophyta</taxon>
        <taxon>Tracheophyta</taxon>
        <taxon>Spermatophyta</taxon>
        <taxon>Magnoliopsida</taxon>
        <taxon>Liliopsida</taxon>
        <taxon>Poales</taxon>
        <taxon>Poaceae</taxon>
        <taxon>PACMAD clade</taxon>
        <taxon>Panicoideae</taxon>
        <taxon>Panicodae</taxon>
        <taxon>Paniceae</taxon>
        <taxon>Panicinae</taxon>
        <taxon>Panicum</taxon>
        <taxon>Panicum sect. Panicum</taxon>
    </lineage>
</organism>
<dbReference type="Proteomes" id="UP000243499">
    <property type="component" value="Chromosome 9"/>
</dbReference>